<proteinExistence type="predicted"/>
<dbReference type="Proteomes" id="UP000673383">
    <property type="component" value="Unassembled WGS sequence"/>
</dbReference>
<name>A0A8I2BWV7_BRAEL</name>
<organism evidence="1 2">
    <name type="scientific">Bradyrhizobium elkanii</name>
    <dbReference type="NCBI Taxonomy" id="29448"/>
    <lineage>
        <taxon>Bacteria</taxon>
        <taxon>Pseudomonadati</taxon>
        <taxon>Pseudomonadota</taxon>
        <taxon>Alphaproteobacteria</taxon>
        <taxon>Hyphomicrobiales</taxon>
        <taxon>Nitrobacteraceae</taxon>
        <taxon>Bradyrhizobium</taxon>
    </lineage>
</organism>
<reference evidence="1" key="1">
    <citation type="submission" date="2021-02" db="EMBL/GenBank/DDBJ databases">
        <title>Genomic Encyclopedia of Type Strains, Phase IV (KMG-V): Genome sequencing to study the core and pangenomes of soil and plant-associated prokaryotes.</title>
        <authorList>
            <person name="Whitman W."/>
        </authorList>
    </citation>
    <scope>NUCLEOTIDE SEQUENCE</scope>
    <source>
        <strain evidence="1">USDA 406</strain>
    </source>
</reference>
<dbReference type="AlphaFoldDB" id="A0A8I2BWV7"/>
<gene>
    <name evidence="1" type="ORF">JOH49_000083</name>
</gene>
<protein>
    <submittedName>
        <fullName evidence="1">Uncharacterized protein</fullName>
    </submittedName>
</protein>
<comment type="caution">
    <text evidence="1">The sequence shown here is derived from an EMBL/GenBank/DDBJ whole genome shotgun (WGS) entry which is preliminary data.</text>
</comment>
<sequence length="48" mass="5356">MEGRQRRSFADNCKRRAVDLVASAANANCGRKKIKGTIEFDSATIRDK</sequence>
<dbReference type="EMBL" id="JAFICZ010000001">
    <property type="protein sequence ID" value="MBP1290330.1"/>
    <property type="molecule type" value="Genomic_DNA"/>
</dbReference>
<evidence type="ECO:0000313" key="2">
    <source>
        <dbReference type="Proteomes" id="UP000673383"/>
    </source>
</evidence>
<accession>A0A8I2BWV7</accession>
<evidence type="ECO:0000313" key="1">
    <source>
        <dbReference type="EMBL" id="MBP1290330.1"/>
    </source>
</evidence>